<proteinExistence type="predicted"/>
<gene>
    <name evidence="2" type="ORF">H2201_008778</name>
</gene>
<reference evidence="2" key="1">
    <citation type="submission" date="2022-10" db="EMBL/GenBank/DDBJ databases">
        <title>Culturing micro-colonial fungi from biological soil crusts in the Mojave desert and describing Neophaeococcomyces mojavensis, and introducing the new genera and species Taxawa tesnikishii.</title>
        <authorList>
            <person name="Kurbessoian T."/>
            <person name="Stajich J.E."/>
        </authorList>
    </citation>
    <scope>NUCLEOTIDE SEQUENCE</scope>
    <source>
        <strain evidence="2">TK_1</strain>
    </source>
</reference>
<evidence type="ECO:0000313" key="3">
    <source>
        <dbReference type="Proteomes" id="UP001172684"/>
    </source>
</evidence>
<dbReference type="EMBL" id="JAPDRL010000163">
    <property type="protein sequence ID" value="KAJ9655553.1"/>
    <property type="molecule type" value="Genomic_DNA"/>
</dbReference>
<evidence type="ECO:0000313" key="2">
    <source>
        <dbReference type="EMBL" id="KAJ9655553.1"/>
    </source>
</evidence>
<feature type="region of interest" description="Disordered" evidence="1">
    <location>
        <begin position="1"/>
        <end position="32"/>
    </location>
</feature>
<keyword evidence="3" id="KW-1185">Reference proteome</keyword>
<sequence length="220" mass="24281">MADVGHQADAVGPQAALNRIQNQPDRVEATPPEHRAGRLKAIDGIEISGLGIEELVQTREINAGLKSLPKSHTINAQRIVVRTLLDFEDIMQKHTKPESKLLDDECQTLTTAMTSRRPLFSLTTEAEMSLTPTAHQQASVRVKPNAVRSTLEMIRVDLGNLSSSDIDDDGGCPFVDPQAVNSLILRTLWHWEGVTNQFLDSTHHLLNASFHHALDDAFGR</sequence>
<accession>A0ABQ9NKF4</accession>
<evidence type="ECO:0000256" key="1">
    <source>
        <dbReference type="SAM" id="MobiDB-lite"/>
    </source>
</evidence>
<name>A0ABQ9NKF4_9PEZI</name>
<comment type="caution">
    <text evidence="2">The sequence shown here is derived from an EMBL/GenBank/DDBJ whole genome shotgun (WGS) entry which is preliminary data.</text>
</comment>
<dbReference type="Proteomes" id="UP001172684">
    <property type="component" value="Unassembled WGS sequence"/>
</dbReference>
<organism evidence="2 3">
    <name type="scientific">Coniosporium apollinis</name>
    <dbReference type="NCBI Taxonomy" id="61459"/>
    <lineage>
        <taxon>Eukaryota</taxon>
        <taxon>Fungi</taxon>
        <taxon>Dikarya</taxon>
        <taxon>Ascomycota</taxon>
        <taxon>Pezizomycotina</taxon>
        <taxon>Dothideomycetes</taxon>
        <taxon>Dothideomycetes incertae sedis</taxon>
        <taxon>Coniosporium</taxon>
    </lineage>
</organism>
<protein>
    <submittedName>
        <fullName evidence="2">Uncharacterized protein</fullName>
    </submittedName>
</protein>